<evidence type="ECO:0000256" key="1">
    <source>
        <dbReference type="SAM" id="MobiDB-lite"/>
    </source>
</evidence>
<feature type="compositionally biased region" description="Polar residues" evidence="1">
    <location>
        <begin position="1"/>
        <end position="31"/>
    </location>
</feature>
<accession>A0A848F9F4</accession>
<dbReference type="Proteomes" id="UP000574067">
    <property type="component" value="Unassembled WGS sequence"/>
</dbReference>
<sequence length="94" mass="8844">MTGVRNTPSSTAPTGSAGSRGGSISPTQAEHTSLADGQPGQEPGGREGRPGTDGPTSQGLAGAQGSGGGAERGMQQDPGVGTGTGAAPSGKDAR</sequence>
<evidence type="ECO:0000313" key="3">
    <source>
        <dbReference type="Proteomes" id="UP000574067"/>
    </source>
</evidence>
<evidence type="ECO:0000313" key="2">
    <source>
        <dbReference type="EMBL" id="NML15888.1"/>
    </source>
</evidence>
<keyword evidence="3" id="KW-1185">Reference proteome</keyword>
<organism evidence="2 3">
    <name type="scientific">Azohydromonas caseinilytica</name>
    <dbReference type="NCBI Taxonomy" id="2728836"/>
    <lineage>
        <taxon>Bacteria</taxon>
        <taxon>Pseudomonadati</taxon>
        <taxon>Pseudomonadota</taxon>
        <taxon>Betaproteobacteria</taxon>
        <taxon>Burkholderiales</taxon>
        <taxon>Sphaerotilaceae</taxon>
        <taxon>Azohydromonas</taxon>
    </lineage>
</organism>
<feature type="compositionally biased region" description="Low complexity" evidence="1">
    <location>
        <begin position="52"/>
        <end position="61"/>
    </location>
</feature>
<feature type="compositionally biased region" description="Gly residues" evidence="1">
    <location>
        <begin position="62"/>
        <end position="71"/>
    </location>
</feature>
<comment type="caution">
    <text evidence="2">The sequence shown here is derived from an EMBL/GenBank/DDBJ whole genome shotgun (WGS) entry which is preliminary data.</text>
</comment>
<name>A0A848F9F4_9BURK</name>
<gene>
    <name evidence="2" type="ORF">HHL10_12985</name>
</gene>
<feature type="region of interest" description="Disordered" evidence="1">
    <location>
        <begin position="1"/>
        <end position="94"/>
    </location>
</feature>
<dbReference type="AlphaFoldDB" id="A0A848F9F4"/>
<proteinExistence type="predicted"/>
<protein>
    <submittedName>
        <fullName evidence="2">Uncharacterized protein</fullName>
    </submittedName>
</protein>
<dbReference type="EMBL" id="JABBFW010000007">
    <property type="protein sequence ID" value="NML15888.1"/>
    <property type="molecule type" value="Genomic_DNA"/>
</dbReference>
<dbReference type="RefSeq" id="WP_169160783.1">
    <property type="nucleotide sequence ID" value="NZ_JABBFW010000007.1"/>
</dbReference>
<reference evidence="2 3" key="1">
    <citation type="submission" date="2020-04" db="EMBL/GenBank/DDBJ databases">
        <title>Azohydromonas sp. isolated from soil.</title>
        <authorList>
            <person name="Dahal R.H."/>
        </authorList>
    </citation>
    <scope>NUCLEOTIDE SEQUENCE [LARGE SCALE GENOMIC DNA]</scope>
    <source>
        <strain evidence="2 3">G-1-1-14</strain>
    </source>
</reference>